<dbReference type="Proteomes" id="UP000245202">
    <property type="component" value="Unassembled WGS sequence"/>
</dbReference>
<comment type="caution">
    <text evidence="2">The sequence shown here is derived from an EMBL/GenBank/DDBJ whole genome shotgun (WGS) entry which is preliminary data.</text>
</comment>
<evidence type="ECO:0000313" key="3">
    <source>
        <dbReference type="Proteomes" id="UP000245202"/>
    </source>
</evidence>
<keyword evidence="3" id="KW-1185">Reference proteome</keyword>
<gene>
    <name evidence="2" type="ORF">PAT3040_04116</name>
</gene>
<dbReference type="AlphaFoldDB" id="A0A2R5ES15"/>
<evidence type="ECO:0000256" key="1">
    <source>
        <dbReference type="SAM" id="MobiDB-lite"/>
    </source>
</evidence>
<feature type="region of interest" description="Disordered" evidence="1">
    <location>
        <begin position="1"/>
        <end position="29"/>
    </location>
</feature>
<name>A0A2R5ES15_9BACL</name>
<dbReference type="EMBL" id="BDQX01000231">
    <property type="protein sequence ID" value="GBG09470.1"/>
    <property type="molecule type" value="Genomic_DNA"/>
</dbReference>
<protein>
    <submittedName>
        <fullName evidence="2">Uncharacterized protein</fullName>
    </submittedName>
</protein>
<reference evidence="2 3" key="1">
    <citation type="submission" date="2017-08" db="EMBL/GenBank/DDBJ databases">
        <title>Substantial Increase in Enzyme Production by Combined Drug-Resistance Mutations in Paenibacillus agaridevorans.</title>
        <authorList>
            <person name="Tanaka Y."/>
            <person name="Funane K."/>
            <person name="Hosaka T."/>
            <person name="Shiwa Y."/>
            <person name="Fujita N."/>
            <person name="Miyazaki T."/>
            <person name="Yoshikawa H."/>
            <person name="Murakami K."/>
            <person name="Kasahara K."/>
            <person name="Inaoka T."/>
            <person name="Hiraga Y."/>
            <person name="Ochi K."/>
        </authorList>
    </citation>
    <scope>NUCLEOTIDE SEQUENCE [LARGE SCALE GENOMIC DNA]</scope>
    <source>
        <strain evidence="2 3">T-3040</strain>
    </source>
</reference>
<organism evidence="2 3">
    <name type="scientific">Paenibacillus agaridevorans</name>
    <dbReference type="NCBI Taxonomy" id="171404"/>
    <lineage>
        <taxon>Bacteria</taxon>
        <taxon>Bacillati</taxon>
        <taxon>Bacillota</taxon>
        <taxon>Bacilli</taxon>
        <taxon>Bacillales</taxon>
        <taxon>Paenibacillaceae</taxon>
        <taxon>Paenibacillus</taxon>
    </lineage>
</organism>
<proteinExistence type="predicted"/>
<evidence type="ECO:0000313" key="2">
    <source>
        <dbReference type="EMBL" id="GBG09470.1"/>
    </source>
</evidence>
<sequence>MSREKLIEEARQAAQNADHNLQWMDKHPDRFDPTKKLEMQAYLHSMKRFASIEMKNARRPGRALKLRTRLKSLLSSILTAER</sequence>
<accession>A0A2R5ES15</accession>
<feature type="compositionally biased region" description="Basic and acidic residues" evidence="1">
    <location>
        <begin position="1"/>
        <end position="11"/>
    </location>
</feature>